<organism evidence="2 3">
    <name type="scientific">Flagellimonas lutimaris</name>
    <dbReference type="NCBI Taxonomy" id="475082"/>
    <lineage>
        <taxon>Bacteria</taxon>
        <taxon>Pseudomonadati</taxon>
        <taxon>Bacteroidota</taxon>
        <taxon>Flavobacteriia</taxon>
        <taxon>Flavobacteriales</taxon>
        <taxon>Flavobacteriaceae</taxon>
        <taxon>Flagellimonas</taxon>
    </lineage>
</organism>
<dbReference type="RefSeq" id="WP_119606390.1">
    <property type="nucleotide sequence ID" value="NZ_QXFH01000060.1"/>
</dbReference>
<dbReference type="Pfam" id="PF13568">
    <property type="entry name" value="OMP_b-brl_2"/>
    <property type="match status" value="1"/>
</dbReference>
<dbReference type="AlphaFoldDB" id="A0A3A1NE48"/>
<dbReference type="OrthoDB" id="893738at2"/>
<evidence type="ECO:0000313" key="2">
    <source>
        <dbReference type="EMBL" id="RIV36713.1"/>
    </source>
</evidence>
<dbReference type="InterPro" id="IPR025665">
    <property type="entry name" value="Beta-barrel_OMP_2"/>
</dbReference>
<proteinExistence type="predicted"/>
<dbReference type="EMBL" id="QXFH01000060">
    <property type="protein sequence ID" value="RIV36713.1"/>
    <property type="molecule type" value="Genomic_DNA"/>
</dbReference>
<sequence length="220" mass="25403">MKKLILAIFVIGISWSTYSQESYMNLLLNYTPTKFNFGKDNSSVKDFRNGLRGFQGGFSFQLGVNRHLSLVPELYYFRKGVELEDGNPLTANETKVKLNTIELPVLLRYHFLGFFLNAGPSFAVNVSGKMEWKDNDLAQERSMKLRFDGSPNAFKRWDLGIQMGLGKEFKLKNRSRISIEGRYHYGLTDIANPYEAYNRYFYVNVLFSKAWKKNPLSDGK</sequence>
<accession>A0A3A1NE48</accession>
<reference evidence="2 3" key="1">
    <citation type="submission" date="2018-08" db="EMBL/GenBank/DDBJ databases">
        <title>Proposal of Muricauda 72 sp.nov. and Muricauda NH166 sp.nov., isolated from seawater.</title>
        <authorList>
            <person name="Cheng H."/>
            <person name="Wu Y.-H."/>
            <person name="Guo L.-L."/>
            <person name="Xu X.-W."/>
        </authorList>
    </citation>
    <scope>NUCLEOTIDE SEQUENCE [LARGE SCALE GENOMIC DNA]</scope>
    <source>
        <strain evidence="2 3">KCTC 22173</strain>
    </source>
</reference>
<dbReference type="Proteomes" id="UP000266067">
    <property type="component" value="Unassembled WGS sequence"/>
</dbReference>
<gene>
    <name evidence="2" type="ORF">D2V08_01650</name>
</gene>
<keyword evidence="3" id="KW-1185">Reference proteome</keyword>
<evidence type="ECO:0000259" key="1">
    <source>
        <dbReference type="Pfam" id="PF13568"/>
    </source>
</evidence>
<evidence type="ECO:0000313" key="3">
    <source>
        <dbReference type="Proteomes" id="UP000266067"/>
    </source>
</evidence>
<name>A0A3A1NE48_9FLAO</name>
<feature type="domain" description="Outer membrane protein beta-barrel" evidence="1">
    <location>
        <begin position="33"/>
        <end position="191"/>
    </location>
</feature>
<comment type="caution">
    <text evidence="2">The sequence shown here is derived from an EMBL/GenBank/DDBJ whole genome shotgun (WGS) entry which is preliminary data.</text>
</comment>
<protein>
    <submittedName>
        <fullName evidence="2">PorT family protein</fullName>
    </submittedName>
</protein>